<evidence type="ECO:0000259" key="1">
    <source>
        <dbReference type="Pfam" id="PF14399"/>
    </source>
</evidence>
<dbReference type="EMBL" id="ACLF03000003">
    <property type="protein sequence ID" value="EFQ84145.1"/>
    <property type="molecule type" value="Genomic_DNA"/>
</dbReference>
<feature type="domain" description="DUF4872" evidence="2">
    <location>
        <begin position="164"/>
        <end position="345"/>
    </location>
</feature>
<dbReference type="Pfam" id="PF16169">
    <property type="entry name" value="DUF4872"/>
    <property type="match status" value="1"/>
</dbReference>
<keyword evidence="4" id="KW-1185">Reference proteome</keyword>
<dbReference type="HOGENOM" id="CLU_069568_0_0_11"/>
<accession>E2SA71</accession>
<name>E2SA71_9ACTN</name>
<evidence type="ECO:0000313" key="4">
    <source>
        <dbReference type="Proteomes" id="UP000003111"/>
    </source>
</evidence>
<evidence type="ECO:0000259" key="2">
    <source>
        <dbReference type="Pfam" id="PF16169"/>
    </source>
</evidence>
<feature type="domain" description="Butirosin biosynthesis protein H N-terminal" evidence="1">
    <location>
        <begin position="19"/>
        <end position="152"/>
    </location>
</feature>
<evidence type="ECO:0000313" key="3">
    <source>
        <dbReference type="EMBL" id="EFQ84145.1"/>
    </source>
</evidence>
<dbReference type="AlphaFoldDB" id="E2SA71"/>
<sequence length="359" mass="38080">MVSSSGTEVVTYPHRRGGHCGSGAMRDLLEWAGLGWGGPPDEGLVFALSGALDLSYVRDAALMPPVYLVGRGGDLETDLPRRLGAEVSVRATDDPQEGWTWVRDAVRDGRPALVWADIAELPYLRVRLQMSRHDIVVIGYDDEQQLAHVVDNDRDEVQLVPYSALARARSSQGFPVPTRHTYFDIAWPDRLPDLAEIAQTAFAQAAQAMTTSSGPTIVTGRDSAVGATGLAAVDLFAEDLAHWPEVFPDDVLDLVLQGLSAFVEKAGTGGGLFRRLLSSGAADIARLTGDARASEVAAAAHLCAETWSLVASLARGNGPAQGRVEQAALAAAGLPSLERDLVTALKTAAAPQDLRTGAR</sequence>
<dbReference type="InterPro" id="IPR032369">
    <property type="entry name" value="DUF4872"/>
</dbReference>
<organism evidence="3 4">
    <name type="scientific">Aeromicrobium marinum DSM 15272</name>
    <dbReference type="NCBI Taxonomy" id="585531"/>
    <lineage>
        <taxon>Bacteria</taxon>
        <taxon>Bacillati</taxon>
        <taxon>Actinomycetota</taxon>
        <taxon>Actinomycetes</taxon>
        <taxon>Propionibacteriales</taxon>
        <taxon>Nocardioidaceae</taxon>
        <taxon>Aeromicrobium</taxon>
    </lineage>
</organism>
<evidence type="ECO:0008006" key="5">
    <source>
        <dbReference type="Google" id="ProtNLM"/>
    </source>
</evidence>
<reference evidence="3" key="1">
    <citation type="submission" date="2010-08" db="EMBL/GenBank/DDBJ databases">
        <authorList>
            <person name="Muzny D."/>
            <person name="Qin X."/>
            <person name="Buhay C."/>
            <person name="Dugan-Rocha S."/>
            <person name="Ding Y."/>
            <person name="Chen G."/>
            <person name="Hawes A."/>
            <person name="Holder M."/>
            <person name="Jhangiani S."/>
            <person name="Johnson A."/>
            <person name="Khan Z."/>
            <person name="Li Z."/>
            <person name="Liu W."/>
            <person name="Liu X."/>
            <person name="Perez L."/>
            <person name="Shen H."/>
            <person name="Wang Q."/>
            <person name="Watt J."/>
            <person name="Xi L."/>
            <person name="Xin Y."/>
            <person name="Zhou J."/>
            <person name="Deng J."/>
            <person name="Jiang H."/>
            <person name="Liu Y."/>
            <person name="Qu J."/>
            <person name="Song X.-Z."/>
            <person name="Zhang L."/>
            <person name="Villasana D."/>
            <person name="Johnson A."/>
            <person name="Liu J."/>
            <person name="Liyanage D."/>
            <person name="Lorensuhewa L."/>
            <person name="Robinson T."/>
            <person name="Song A."/>
            <person name="Song B.-B."/>
            <person name="Dinh H."/>
            <person name="Thornton R."/>
            <person name="Coyle M."/>
            <person name="Francisco L."/>
            <person name="Jackson L."/>
            <person name="Javaid M."/>
            <person name="Korchina V."/>
            <person name="Kovar C."/>
            <person name="Mata R."/>
            <person name="Mathew T."/>
            <person name="Ngo R."/>
            <person name="Nguyen L."/>
            <person name="Nguyen N."/>
            <person name="Okwuonu G."/>
            <person name="Ongeri F."/>
            <person name="Pham C."/>
            <person name="Simmons D."/>
            <person name="Wilczek-Boney K."/>
            <person name="Hale W."/>
            <person name="Jakkamsetti A."/>
            <person name="Pham P."/>
            <person name="Ruth R."/>
            <person name="San Lucas F."/>
            <person name="Warren J."/>
            <person name="Zhang J."/>
            <person name="Zhao Z."/>
            <person name="Zhou C."/>
            <person name="Zhu D."/>
            <person name="Lee S."/>
            <person name="Bess C."/>
            <person name="Blankenburg K."/>
            <person name="Forbes L."/>
            <person name="Fu Q."/>
            <person name="Gubbala S."/>
            <person name="Hirani K."/>
            <person name="Jayaseelan J.C."/>
            <person name="Lara F."/>
            <person name="Munidasa M."/>
            <person name="Palculict T."/>
            <person name="Patil S."/>
            <person name="Pu L.-L."/>
            <person name="Saada N."/>
            <person name="Tang L."/>
            <person name="Weissenberger G."/>
            <person name="Zhu Y."/>
            <person name="Hemphill L."/>
            <person name="Shang Y."/>
            <person name="Youmans B."/>
            <person name="Ayvaz T."/>
            <person name="Ross M."/>
            <person name="Santibanez J."/>
            <person name="Aqrawi P."/>
            <person name="Gross S."/>
            <person name="Joshi V."/>
            <person name="Fowler G."/>
            <person name="Nazareth L."/>
            <person name="Reid J."/>
            <person name="Worley K."/>
            <person name="Petrosino J."/>
            <person name="Highlander S."/>
            <person name="Gibbs R."/>
        </authorList>
    </citation>
    <scope>NUCLEOTIDE SEQUENCE [LARGE SCALE GENOMIC DNA]</scope>
    <source>
        <strain evidence="3">DSM 15272</strain>
    </source>
</reference>
<dbReference type="STRING" id="585531.HMPREF0063_10861"/>
<dbReference type="RefSeq" id="WP_007077883.1">
    <property type="nucleotide sequence ID" value="NZ_CM001024.1"/>
</dbReference>
<dbReference type="eggNOG" id="COG4990">
    <property type="taxonomic scope" value="Bacteria"/>
</dbReference>
<dbReference type="InterPro" id="IPR026935">
    <property type="entry name" value="BtrH_N"/>
</dbReference>
<dbReference type="Proteomes" id="UP000003111">
    <property type="component" value="Unassembled WGS sequence"/>
</dbReference>
<dbReference type="Pfam" id="PF14399">
    <property type="entry name" value="BtrH_N"/>
    <property type="match status" value="1"/>
</dbReference>
<dbReference type="OrthoDB" id="4075615at2"/>
<gene>
    <name evidence="3" type="ORF">HMPREF0063_10861</name>
</gene>
<protein>
    <recommendedName>
        <fullName evidence="5">PRTRC system protein E</fullName>
    </recommendedName>
</protein>
<proteinExistence type="predicted"/>
<comment type="caution">
    <text evidence="3">The sequence shown here is derived from an EMBL/GenBank/DDBJ whole genome shotgun (WGS) entry which is preliminary data.</text>
</comment>